<feature type="region of interest" description="Disordered" evidence="4">
    <location>
        <begin position="765"/>
        <end position="796"/>
    </location>
</feature>
<keyword evidence="1" id="KW-0547">Nucleotide-binding</keyword>
<dbReference type="Gene3D" id="3.40.50.300">
    <property type="entry name" value="P-loop containing nucleotide triphosphate hydrolases"/>
    <property type="match status" value="1"/>
</dbReference>
<evidence type="ECO:0000256" key="3">
    <source>
        <dbReference type="ARBA" id="ARBA00023134"/>
    </source>
</evidence>
<sequence>MALLFRPSSFRHAAHLRPNRAIHVTPFCRFPPKASSLVPPTTDISRIRNIGIFAHIDSGKTTLTESVLVHSGYIPHPGTVDLGTTSTDFLPAERERGITIQSASIPVQWSNHTVNLVDTPGHVDFTMEVERAARVVDGAVIVMDGVEGVEGQTEGVWKQLTRYDVAPRILFINKLDRPGASLPHSLTSTQNRLHPLPLLLTLPITTLDSKNGKGGEPGIVGLVDIVNGKIWKWEGKRGEEVKTESRIFDEFKGDGQGGEIFQWDEPSQSSLTGKKKSTTVSPSSTASSFLPLDHPIRQEAIVARTALIETLSTYHLPLLEEFFDIPSPTTSIPSHLLLPPSSLKAAIRALTLQGKVLPVLCGSAFKGMGTELVLDGVVDYLPSPGEVAPAAIVGGDDPITLPSDSETKSGKAVKKKGAPGWKNKIRGNKTALINPEKRELFVEVGDKRVVALAFKVVWDDMRGWMTFVRVYSGTLTKEALFNTTVDEPERPSKLLLLYASQPIEVNSLPAGSIGVLLGLKHTRTGDTLLSANDPRRLPPTPTRLRGVEIPSAVCSVAIQIGGKEEEKIVGEALDKLVRQDPSLRLERPSENEEAGMGQGSGDEGQTLLHGMGPLHLEISLNRLDEEHGVKVRSGKMRVSMKESVFPQLTEDGTIEVEDTWEGTVVGLPNKVEASVKISIQRLSDQELFALRASSPSVSADINEWGGNEVSIDIDPEDPLYALLPSITSSLYACITRGGPLMGLPFSHLRISLEPISPFAGQLATADTLPTSSSPKDKSGSPSPSNSGGAPASSLPPPAAYARAINQALQKAVRLAGPTVLEPLVETHITGVGPTDLGKVVADVVARGGTIQELGDEADGSGSPSEKIAEGEVTYVPPGWVSPSASVDLLLQGSSAEKVMKRTIVAIIPLAAMSDYSGKLRSLSAGGGTFQTRDGGWGEVEVSVVRKRDEED</sequence>
<dbReference type="SUPFAM" id="SSF54980">
    <property type="entry name" value="EF-G C-terminal domain-like"/>
    <property type="match status" value="2"/>
</dbReference>
<dbReference type="InterPro" id="IPR035647">
    <property type="entry name" value="EFG_III/V"/>
</dbReference>
<feature type="compositionally biased region" description="Basic and acidic residues" evidence="4">
    <location>
        <begin position="579"/>
        <end position="590"/>
    </location>
</feature>
<dbReference type="PROSITE" id="PS51722">
    <property type="entry name" value="G_TR_2"/>
    <property type="match status" value="1"/>
</dbReference>
<reference evidence="6" key="1">
    <citation type="submission" date="2014-08" db="EMBL/GenBank/DDBJ databases">
        <authorList>
            <person name="Sharma Rahul"/>
            <person name="Thines Marco"/>
        </authorList>
    </citation>
    <scope>NUCLEOTIDE SEQUENCE</scope>
</reference>
<dbReference type="InterPro" id="IPR031157">
    <property type="entry name" value="G_TR_CS"/>
</dbReference>
<name>A0A0F7SST2_PHARH</name>
<dbReference type="GO" id="GO:0003746">
    <property type="term" value="F:translation elongation factor activity"/>
    <property type="evidence" value="ECO:0007669"/>
    <property type="project" value="UniProtKB-KW"/>
</dbReference>
<dbReference type="EMBL" id="LN483332">
    <property type="protein sequence ID" value="CED85247.1"/>
    <property type="molecule type" value="Genomic_DNA"/>
</dbReference>
<dbReference type="InterPro" id="IPR053905">
    <property type="entry name" value="EF-G-like_DII"/>
</dbReference>
<dbReference type="Pfam" id="PF22042">
    <property type="entry name" value="EF-G_D2"/>
    <property type="match status" value="1"/>
</dbReference>
<evidence type="ECO:0000313" key="6">
    <source>
        <dbReference type="EMBL" id="CED85247.1"/>
    </source>
</evidence>
<keyword evidence="6" id="KW-0251">Elongation factor</keyword>
<dbReference type="Pfam" id="PF00009">
    <property type="entry name" value="GTP_EFTU"/>
    <property type="match status" value="1"/>
</dbReference>
<dbReference type="GO" id="GO:0005739">
    <property type="term" value="C:mitochondrion"/>
    <property type="evidence" value="ECO:0007669"/>
    <property type="project" value="TreeGrafter"/>
</dbReference>
<feature type="region of interest" description="Disordered" evidence="4">
    <location>
        <begin position="252"/>
        <end position="286"/>
    </location>
</feature>
<evidence type="ECO:0000259" key="5">
    <source>
        <dbReference type="PROSITE" id="PS51722"/>
    </source>
</evidence>
<dbReference type="InterPro" id="IPR041095">
    <property type="entry name" value="EFG_II"/>
</dbReference>
<dbReference type="GO" id="GO:0003924">
    <property type="term" value="F:GTPase activity"/>
    <property type="evidence" value="ECO:0007669"/>
    <property type="project" value="InterPro"/>
</dbReference>
<dbReference type="InterPro" id="IPR000795">
    <property type="entry name" value="T_Tr_GTP-bd_dom"/>
</dbReference>
<evidence type="ECO:0000256" key="1">
    <source>
        <dbReference type="ARBA" id="ARBA00022741"/>
    </source>
</evidence>
<dbReference type="GO" id="GO:0005525">
    <property type="term" value="F:GTP binding"/>
    <property type="evidence" value="ECO:0007669"/>
    <property type="project" value="UniProtKB-KW"/>
</dbReference>
<dbReference type="PANTHER" id="PTHR43261">
    <property type="entry name" value="TRANSLATION ELONGATION FACTOR G-RELATED"/>
    <property type="match status" value="1"/>
</dbReference>
<dbReference type="PROSITE" id="PS00301">
    <property type="entry name" value="G_TR_1"/>
    <property type="match status" value="1"/>
</dbReference>
<dbReference type="PANTHER" id="PTHR43261:SF1">
    <property type="entry name" value="RIBOSOME-RELEASING FACTOR 2, MITOCHONDRIAL"/>
    <property type="match status" value="1"/>
</dbReference>
<keyword evidence="2" id="KW-0648">Protein biosynthesis</keyword>
<keyword evidence="3" id="KW-0342">GTP-binding</keyword>
<accession>A0A0F7SST2</accession>
<dbReference type="Gene3D" id="3.30.70.240">
    <property type="match status" value="1"/>
</dbReference>
<evidence type="ECO:0000256" key="4">
    <source>
        <dbReference type="SAM" id="MobiDB-lite"/>
    </source>
</evidence>
<dbReference type="InterPro" id="IPR009000">
    <property type="entry name" value="Transl_B-barrel_sf"/>
</dbReference>
<dbReference type="InterPro" id="IPR027417">
    <property type="entry name" value="P-loop_NTPase"/>
</dbReference>
<feature type="domain" description="Tr-type G" evidence="5">
    <location>
        <begin position="45"/>
        <end position="385"/>
    </location>
</feature>
<dbReference type="SUPFAM" id="SSF52540">
    <property type="entry name" value="P-loop containing nucleoside triphosphate hydrolases"/>
    <property type="match status" value="1"/>
</dbReference>
<organism evidence="6">
    <name type="scientific">Phaffia rhodozyma</name>
    <name type="common">Yeast</name>
    <name type="synonym">Xanthophyllomyces dendrorhous</name>
    <dbReference type="NCBI Taxonomy" id="264483"/>
    <lineage>
        <taxon>Eukaryota</taxon>
        <taxon>Fungi</taxon>
        <taxon>Dikarya</taxon>
        <taxon>Basidiomycota</taxon>
        <taxon>Agaricomycotina</taxon>
        <taxon>Tremellomycetes</taxon>
        <taxon>Cystofilobasidiales</taxon>
        <taxon>Mrakiaceae</taxon>
        <taxon>Phaffia</taxon>
    </lineage>
</organism>
<dbReference type="SUPFAM" id="SSF50447">
    <property type="entry name" value="Translation proteins"/>
    <property type="match status" value="1"/>
</dbReference>
<dbReference type="GO" id="GO:0032790">
    <property type="term" value="P:ribosome disassembly"/>
    <property type="evidence" value="ECO:0007669"/>
    <property type="project" value="TreeGrafter"/>
</dbReference>
<protein>
    <submittedName>
        <fullName evidence="6">Mitochondrial elongation factor</fullName>
    </submittedName>
</protein>
<evidence type="ECO:0000256" key="2">
    <source>
        <dbReference type="ARBA" id="ARBA00022917"/>
    </source>
</evidence>
<dbReference type="Gene3D" id="3.30.70.870">
    <property type="entry name" value="Elongation Factor G (Translational Gtpase), domain 3"/>
    <property type="match status" value="1"/>
</dbReference>
<dbReference type="AlphaFoldDB" id="A0A0F7SST2"/>
<dbReference type="Gene3D" id="2.40.30.10">
    <property type="entry name" value="Translation factors"/>
    <property type="match status" value="1"/>
</dbReference>
<feature type="compositionally biased region" description="Low complexity" evidence="4">
    <location>
        <begin position="769"/>
        <end position="792"/>
    </location>
</feature>
<proteinExistence type="predicted"/>
<dbReference type="InterPro" id="IPR005225">
    <property type="entry name" value="Small_GTP-bd"/>
</dbReference>
<dbReference type="Pfam" id="PF14492">
    <property type="entry name" value="EFG_III"/>
    <property type="match status" value="1"/>
</dbReference>
<dbReference type="GO" id="GO:0032543">
    <property type="term" value="P:mitochondrial translation"/>
    <property type="evidence" value="ECO:0007669"/>
    <property type="project" value="TreeGrafter"/>
</dbReference>
<dbReference type="NCBIfam" id="TIGR00231">
    <property type="entry name" value="small_GTP"/>
    <property type="match status" value="1"/>
</dbReference>
<dbReference type="PRINTS" id="PR00315">
    <property type="entry name" value="ELONGATNFCT"/>
</dbReference>
<feature type="region of interest" description="Disordered" evidence="4">
    <location>
        <begin position="579"/>
        <end position="605"/>
    </location>
</feature>